<evidence type="ECO:0000256" key="2">
    <source>
        <dbReference type="SAM" id="SignalP"/>
    </source>
</evidence>
<keyword evidence="4" id="KW-1185">Reference proteome</keyword>
<accession>A0A059F610</accession>
<sequence length="152" mass="18321">MNIEQTLMFIILLINLSETFNFTESNLYQSTIHFSGRESINYLLVKYPRFFIPKYNNNILNIELKDNRYKVTYFFRKGVHISYYKMMGKIFELEYFIERGLELKVLLLNESEYKVIKFTDIYPVPDFTVPFIAFSVYGSIIALFFNFFINKR</sequence>
<dbReference type="OrthoDB" id="2190238at2759"/>
<dbReference type="HOGENOM" id="CLU_1721894_0_0_1"/>
<feature type="chain" id="PRO_5001572563" evidence="2">
    <location>
        <begin position="20"/>
        <end position="152"/>
    </location>
</feature>
<reference evidence="3 4" key="2">
    <citation type="submission" date="2014-03" db="EMBL/GenBank/DDBJ databases">
        <title>The Genome Sequence of Anncaliia algerae insect isolate PRA339.</title>
        <authorList>
            <consortium name="The Broad Institute Genome Sequencing Platform"/>
            <consortium name="The Broad Institute Genome Sequencing Center for Infectious Disease"/>
            <person name="Cuomo C."/>
            <person name="Becnel J."/>
            <person name="Sanscrainte N."/>
            <person name="Walker B."/>
            <person name="Young S.K."/>
            <person name="Zeng Q."/>
            <person name="Gargeya S."/>
            <person name="Fitzgerald M."/>
            <person name="Haas B."/>
            <person name="Abouelleil A."/>
            <person name="Alvarado L."/>
            <person name="Arachchi H.M."/>
            <person name="Berlin A.M."/>
            <person name="Chapman S.B."/>
            <person name="Dewar J."/>
            <person name="Goldberg J."/>
            <person name="Griggs A."/>
            <person name="Gujja S."/>
            <person name="Hansen M."/>
            <person name="Howarth C."/>
            <person name="Imamovic A."/>
            <person name="Larimer J."/>
            <person name="McCowan C."/>
            <person name="Murphy C."/>
            <person name="Neiman D."/>
            <person name="Pearson M."/>
            <person name="Priest M."/>
            <person name="Roberts A."/>
            <person name="Saif S."/>
            <person name="Shea T."/>
            <person name="Sisk P."/>
            <person name="Sykes S."/>
            <person name="Wortman J."/>
            <person name="Nusbaum C."/>
            <person name="Birren B."/>
        </authorList>
    </citation>
    <scope>NUCLEOTIDE SEQUENCE [LARGE SCALE GENOMIC DNA]</scope>
    <source>
        <strain evidence="3 4">PRA339</strain>
    </source>
</reference>
<dbReference type="AlphaFoldDB" id="A0A059F610"/>
<dbReference type="EMBL" id="KK365130">
    <property type="protein sequence ID" value="KCZ82444.1"/>
    <property type="molecule type" value="Genomic_DNA"/>
</dbReference>
<dbReference type="Proteomes" id="UP000030655">
    <property type="component" value="Unassembled WGS sequence"/>
</dbReference>
<name>A0A059F610_9MICR</name>
<keyword evidence="1" id="KW-0472">Membrane</keyword>
<protein>
    <submittedName>
        <fullName evidence="3">Uncharacterized protein</fullName>
    </submittedName>
</protein>
<reference evidence="4" key="1">
    <citation type="submission" date="2013-02" db="EMBL/GenBank/DDBJ databases">
        <authorList>
            <consortium name="The Broad Institute Genome Sequencing Platform"/>
            <person name="Cuomo C."/>
            <person name="Becnel J."/>
            <person name="Sanscrainte N."/>
            <person name="Walker B."/>
            <person name="Young S.K."/>
            <person name="Zeng Q."/>
            <person name="Gargeya S."/>
            <person name="Fitzgerald M."/>
            <person name="Haas B."/>
            <person name="Abouelleil A."/>
            <person name="Alvarado L."/>
            <person name="Arachchi H.M."/>
            <person name="Berlin A.M."/>
            <person name="Chapman S.B."/>
            <person name="Dewar J."/>
            <person name="Goldberg J."/>
            <person name="Griggs A."/>
            <person name="Gujja S."/>
            <person name="Hansen M."/>
            <person name="Howarth C."/>
            <person name="Imamovic A."/>
            <person name="Larimer J."/>
            <person name="McCowan C."/>
            <person name="Murphy C."/>
            <person name="Neiman D."/>
            <person name="Pearson M."/>
            <person name="Priest M."/>
            <person name="Roberts A."/>
            <person name="Saif S."/>
            <person name="Shea T."/>
            <person name="Sisk P."/>
            <person name="Sykes S."/>
            <person name="Wortman J."/>
            <person name="Nusbaum C."/>
            <person name="Birren B."/>
        </authorList>
    </citation>
    <scope>NUCLEOTIDE SEQUENCE [LARGE SCALE GENOMIC DNA]</scope>
    <source>
        <strain evidence="4">PRA339</strain>
    </source>
</reference>
<keyword evidence="2" id="KW-0732">Signal</keyword>
<keyword evidence="1" id="KW-1133">Transmembrane helix</keyword>
<feature type="transmembrane region" description="Helical" evidence="1">
    <location>
        <begin position="127"/>
        <end position="149"/>
    </location>
</feature>
<organism evidence="3 4">
    <name type="scientific">Anncaliia algerae PRA339</name>
    <dbReference type="NCBI Taxonomy" id="1288291"/>
    <lineage>
        <taxon>Eukaryota</taxon>
        <taxon>Fungi</taxon>
        <taxon>Fungi incertae sedis</taxon>
        <taxon>Microsporidia</taxon>
        <taxon>Tubulinosematoidea</taxon>
        <taxon>Tubulinosematidae</taxon>
        <taxon>Anncaliia</taxon>
    </lineage>
</organism>
<evidence type="ECO:0000313" key="4">
    <source>
        <dbReference type="Proteomes" id="UP000030655"/>
    </source>
</evidence>
<proteinExistence type="predicted"/>
<evidence type="ECO:0000256" key="1">
    <source>
        <dbReference type="SAM" id="Phobius"/>
    </source>
</evidence>
<gene>
    <name evidence="3" type="ORF">H312_00102</name>
</gene>
<feature type="signal peptide" evidence="2">
    <location>
        <begin position="1"/>
        <end position="19"/>
    </location>
</feature>
<keyword evidence="1" id="KW-0812">Transmembrane</keyword>
<evidence type="ECO:0000313" key="3">
    <source>
        <dbReference type="EMBL" id="KCZ82444.1"/>
    </source>
</evidence>
<dbReference type="VEuPathDB" id="MicrosporidiaDB:H312_00102"/>